<dbReference type="EMBL" id="JBHUCM010000035">
    <property type="protein sequence ID" value="MFD1542896.1"/>
    <property type="molecule type" value="Genomic_DNA"/>
</dbReference>
<evidence type="ECO:0008006" key="4">
    <source>
        <dbReference type="Google" id="ProtNLM"/>
    </source>
</evidence>
<accession>A0ABW4GKI7</accession>
<feature type="chain" id="PRO_5045064459" description="Secreted protein" evidence="1">
    <location>
        <begin position="27"/>
        <end position="151"/>
    </location>
</feature>
<reference evidence="3" key="1">
    <citation type="journal article" date="2019" name="Int. J. Syst. Evol. Microbiol.">
        <title>The Global Catalogue of Microorganisms (GCM) 10K type strain sequencing project: providing services to taxonomists for standard genome sequencing and annotation.</title>
        <authorList>
            <consortium name="The Broad Institute Genomics Platform"/>
            <consortium name="The Broad Institute Genome Sequencing Center for Infectious Disease"/>
            <person name="Wu L."/>
            <person name="Ma J."/>
        </authorList>
    </citation>
    <scope>NUCLEOTIDE SEQUENCE [LARGE SCALE GENOMIC DNA]</scope>
    <source>
        <strain evidence="3">CGMCC 1.15399</strain>
    </source>
</reference>
<name>A0ABW4GKI7_9ACTN</name>
<feature type="signal peptide" evidence="1">
    <location>
        <begin position="1"/>
        <end position="26"/>
    </location>
</feature>
<evidence type="ECO:0000313" key="3">
    <source>
        <dbReference type="Proteomes" id="UP001597097"/>
    </source>
</evidence>
<keyword evidence="1" id="KW-0732">Signal</keyword>
<organism evidence="2 3">
    <name type="scientific">Nonomuraea guangzhouensis</name>
    <dbReference type="NCBI Taxonomy" id="1291555"/>
    <lineage>
        <taxon>Bacteria</taxon>
        <taxon>Bacillati</taxon>
        <taxon>Actinomycetota</taxon>
        <taxon>Actinomycetes</taxon>
        <taxon>Streptosporangiales</taxon>
        <taxon>Streptosporangiaceae</taxon>
        <taxon>Nonomuraea</taxon>
    </lineage>
</organism>
<dbReference type="RefSeq" id="WP_219528580.1">
    <property type="nucleotide sequence ID" value="NZ_JAHKRM010000004.1"/>
</dbReference>
<proteinExistence type="predicted"/>
<evidence type="ECO:0000256" key="1">
    <source>
        <dbReference type="SAM" id="SignalP"/>
    </source>
</evidence>
<comment type="caution">
    <text evidence="2">The sequence shown here is derived from an EMBL/GenBank/DDBJ whole genome shotgun (WGS) entry which is preliminary data.</text>
</comment>
<protein>
    <recommendedName>
        <fullName evidence="4">Secreted protein</fullName>
    </recommendedName>
</protein>
<gene>
    <name evidence="2" type="ORF">ACFSJ0_37995</name>
</gene>
<evidence type="ECO:0000313" key="2">
    <source>
        <dbReference type="EMBL" id="MFD1542896.1"/>
    </source>
</evidence>
<dbReference type="Proteomes" id="UP001597097">
    <property type="component" value="Unassembled WGS sequence"/>
</dbReference>
<keyword evidence="3" id="KW-1185">Reference proteome</keyword>
<sequence length="151" mass="16799">MVMRRTWAVAALACAMTVTIPGVAQATSRRSQDVVITSRRGWQDTGIYVFGGDLVRVQQVGGSWTVDHNSFPWVGASGYDWDTDSHIYQGCKIRDDSPYARLLSRVKSGSRALGARRSWRATTSGRLLMRINDQDRCLGDNAGALVIRIWH</sequence>